<evidence type="ECO:0000256" key="16">
    <source>
        <dbReference type="ARBA" id="ARBA00029636"/>
    </source>
</evidence>
<name>A0ABD1KBZ6_9TELE</name>
<feature type="domain" description="Sushi" evidence="21">
    <location>
        <begin position="238"/>
        <end position="295"/>
    </location>
</feature>
<comment type="cofactor">
    <cofactor evidence="1">
        <name>Mn(2+)</name>
        <dbReference type="ChEBI" id="CHEBI:29035"/>
    </cofactor>
</comment>
<keyword evidence="14 17" id="KW-1015">Disulfide bond</keyword>
<feature type="disulfide bond" evidence="17">
    <location>
        <begin position="266"/>
        <end position="293"/>
    </location>
</feature>
<keyword evidence="6" id="KW-0399">Innate immunity</keyword>
<dbReference type="SUPFAM" id="SSF57535">
    <property type="entry name" value="Complement control module/SCR domain"/>
    <property type="match status" value="4"/>
</dbReference>
<feature type="chain" id="PRO_5044831935" description="C3/C5 convertase" evidence="18">
    <location>
        <begin position="20"/>
        <end position="733"/>
    </location>
</feature>
<dbReference type="InterPro" id="IPR011360">
    <property type="entry name" value="Compl_C2_B"/>
</dbReference>
<dbReference type="Gene3D" id="2.10.70.10">
    <property type="entry name" value="Complement Module, domain 1"/>
    <property type="match status" value="4"/>
</dbReference>
<evidence type="ECO:0000256" key="6">
    <source>
        <dbReference type="ARBA" id="ARBA00022588"/>
    </source>
</evidence>
<dbReference type="PIRSF" id="PIRSF001154">
    <property type="entry name" value="Compl_C2_B"/>
    <property type="match status" value="1"/>
</dbReference>
<dbReference type="InterPro" id="IPR018114">
    <property type="entry name" value="TRYPSIN_HIS"/>
</dbReference>
<gene>
    <name evidence="22" type="ORF">ACEWY4_008753</name>
</gene>
<evidence type="ECO:0000256" key="4">
    <source>
        <dbReference type="ARBA" id="ARBA00004613"/>
    </source>
</evidence>
<comment type="caution">
    <text evidence="17">Lacks conserved residue(s) required for the propagation of feature annotation.</text>
</comment>
<dbReference type="Proteomes" id="UP001591681">
    <property type="component" value="Unassembled WGS sequence"/>
</dbReference>
<organism evidence="22 23">
    <name type="scientific">Coilia grayii</name>
    <name type="common">Gray's grenadier anchovy</name>
    <dbReference type="NCBI Taxonomy" id="363190"/>
    <lineage>
        <taxon>Eukaryota</taxon>
        <taxon>Metazoa</taxon>
        <taxon>Chordata</taxon>
        <taxon>Craniata</taxon>
        <taxon>Vertebrata</taxon>
        <taxon>Euteleostomi</taxon>
        <taxon>Actinopterygii</taxon>
        <taxon>Neopterygii</taxon>
        <taxon>Teleostei</taxon>
        <taxon>Clupei</taxon>
        <taxon>Clupeiformes</taxon>
        <taxon>Clupeoidei</taxon>
        <taxon>Engraulidae</taxon>
        <taxon>Coilinae</taxon>
        <taxon>Coilia</taxon>
    </lineage>
</organism>
<keyword evidence="10" id="KW-0677">Repeat</keyword>
<evidence type="ECO:0000313" key="23">
    <source>
        <dbReference type="Proteomes" id="UP001591681"/>
    </source>
</evidence>
<dbReference type="SMART" id="SM00032">
    <property type="entry name" value="CCP"/>
    <property type="match status" value="4"/>
</dbReference>
<dbReference type="Pfam" id="PF00089">
    <property type="entry name" value="Trypsin"/>
    <property type="match status" value="1"/>
</dbReference>
<dbReference type="SMART" id="SM00020">
    <property type="entry name" value="Tryp_SPc"/>
    <property type="match status" value="1"/>
</dbReference>
<dbReference type="CDD" id="cd00033">
    <property type="entry name" value="CCP"/>
    <property type="match status" value="4"/>
</dbReference>
<dbReference type="FunFam" id="2.40.10.10:FF:000068">
    <property type="entry name" value="transmembrane protease serine 2"/>
    <property type="match status" value="1"/>
</dbReference>
<dbReference type="GO" id="GO:0045087">
    <property type="term" value="P:innate immune response"/>
    <property type="evidence" value="ECO:0007669"/>
    <property type="project" value="UniProtKB-KW"/>
</dbReference>
<dbReference type="InterPro" id="IPR001254">
    <property type="entry name" value="Trypsin_dom"/>
</dbReference>
<feature type="domain" description="VWFA" evidence="19">
    <location>
        <begin position="343"/>
        <end position="539"/>
    </location>
</feature>
<dbReference type="AlphaFoldDB" id="A0ABD1KBZ6"/>
<feature type="disulfide bond" evidence="17">
    <location>
        <begin position="206"/>
        <end position="233"/>
    </location>
</feature>
<keyword evidence="12" id="KW-0720">Serine protease</keyword>
<evidence type="ECO:0000256" key="2">
    <source>
        <dbReference type="ARBA" id="ARBA00001946"/>
    </source>
</evidence>
<keyword evidence="5" id="KW-0964">Secreted</keyword>
<evidence type="ECO:0000256" key="14">
    <source>
        <dbReference type="ARBA" id="ARBA00023157"/>
    </source>
</evidence>
<evidence type="ECO:0000256" key="12">
    <source>
        <dbReference type="ARBA" id="ARBA00022825"/>
    </source>
</evidence>
<dbReference type="EMBL" id="JBHFQA010000007">
    <property type="protein sequence ID" value="KAL2096605.1"/>
    <property type="molecule type" value="Genomic_DNA"/>
</dbReference>
<evidence type="ECO:0000256" key="10">
    <source>
        <dbReference type="ARBA" id="ARBA00022737"/>
    </source>
</evidence>
<keyword evidence="8" id="KW-0645">Protease</keyword>
<dbReference type="InterPro" id="IPR000436">
    <property type="entry name" value="Sushi_SCR_CCP_dom"/>
</dbReference>
<keyword evidence="15" id="KW-0325">Glycoprotein</keyword>
<evidence type="ECO:0000259" key="21">
    <source>
        <dbReference type="PROSITE" id="PS50923"/>
    </source>
</evidence>
<dbReference type="PRINTS" id="PR00722">
    <property type="entry name" value="CHYMOTRYPSIN"/>
</dbReference>
<dbReference type="PROSITE" id="PS50923">
    <property type="entry name" value="SUSHI"/>
    <property type="match status" value="2"/>
</dbReference>
<feature type="signal peptide" evidence="18">
    <location>
        <begin position="1"/>
        <end position="19"/>
    </location>
</feature>
<dbReference type="InterPro" id="IPR002035">
    <property type="entry name" value="VWF_A"/>
</dbReference>
<evidence type="ECO:0000256" key="8">
    <source>
        <dbReference type="ARBA" id="ARBA00022670"/>
    </source>
</evidence>
<feature type="domain" description="Sushi" evidence="21">
    <location>
        <begin position="176"/>
        <end position="235"/>
    </location>
</feature>
<dbReference type="SUPFAM" id="SSF53300">
    <property type="entry name" value="vWA-like"/>
    <property type="match status" value="1"/>
</dbReference>
<dbReference type="Pfam" id="PF00084">
    <property type="entry name" value="Sushi"/>
    <property type="match status" value="3"/>
</dbReference>
<keyword evidence="13" id="KW-0391">Immunity</keyword>
<dbReference type="SMART" id="SM00327">
    <property type="entry name" value="VWA"/>
    <property type="match status" value="1"/>
</dbReference>
<dbReference type="InterPro" id="IPR009003">
    <property type="entry name" value="Peptidase_S1_PA"/>
</dbReference>
<evidence type="ECO:0000256" key="5">
    <source>
        <dbReference type="ARBA" id="ARBA00022525"/>
    </source>
</evidence>
<reference evidence="22 23" key="1">
    <citation type="submission" date="2024-09" db="EMBL/GenBank/DDBJ databases">
        <title>A chromosome-level genome assembly of Gray's grenadier anchovy, Coilia grayii.</title>
        <authorList>
            <person name="Fu Z."/>
        </authorList>
    </citation>
    <scope>NUCLEOTIDE SEQUENCE [LARGE SCALE GENOMIC DNA]</scope>
    <source>
        <strain evidence="22">G4</strain>
        <tissue evidence="22">Muscle</tissue>
    </source>
</reference>
<keyword evidence="11" id="KW-0378">Hydrolase</keyword>
<dbReference type="GO" id="GO:0005576">
    <property type="term" value="C:extracellular region"/>
    <property type="evidence" value="ECO:0007669"/>
    <property type="project" value="UniProtKB-SubCell"/>
</dbReference>
<evidence type="ECO:0000256" key="9">
    <source>
        <dbReference type="ARBA" id="ARBA00022729"/>
    </source>
</evidence>
<keyword evidence="23" id="KW-1185">Reference proteome</keyword>
<dbReference type="Gene3D" id="2.40.10.120">
    <property type="match status" value="1"/>
</dbReference>
<evidence type="ECO:0000256" key="3">
    <source>
        <dbReference type="ARBA" id="ARBA00004241"/>
    </source>
</evidence>
<evidence type="ECO:0000256" key="7">
    <source>
        <dbReference type="ARBA" id="ARBA00022659"/>
    </source>
</evidence>
<dbReference type="InterPro" id="IPR001314">
    <property type="entry name" value="Peptidase_S1A"/>
</dbReference>
<sequence length="733" mass="81043">MNTLSVLLLCFMWVHTSLADDDTDYGPTECLTSESITGGTVEYSDGGNEHSVLTYKCPSGFEPFPVSSRSCVDGEWSPMTSPSGDRVETAECKKLPSDYDVDYEEEELNCSVSESISKGQVSYSNGGVRGSVLTYTCPVNYTPYPVSQRVCGPDGEWTPMRQPGGRMMSRAVCKEILCPAQLQLDNGEISPRQQWFKVGEKQTFSCHSGFNLLGSADRTCTAWGGWTGETPTCEDDANDCKDPGVPPGARRTGNRFRIGDKVQYRCDLKLDLLGSAERACLQSREWSGAPVRCQAWYGFDSPNAVAQAMGGSLSSLMDYTSPEFKKKAQSLGRTLQVHKGRLNVFILMDSSGSITQEHFEEARSAVASLIRKLDSYEVTLKFHIISFATTAREIVGINRYASDQTSYVLDELMKFKYESHGRRTGTNIQSALKNVYEHLSSLKTKDGFKDTPNVILITTDGQSNTGGSHKAILRQIRDLFGYTSLTDHTGENLLDVYVFGVGNELNKKELNDLASKKRDEEHVFILENYKQLGKVFNKMISDKAVTMCGVAREEDADKEDSTDTRPWHVHVNWADVCQGSLLSPSWVLTAAHCLSKPTAGGNKIATAEEVSVTVGKTEVKKAAQLIVHPQYNVKGLRSKNVKEFYDYDIALIKLEQNVSVSHLARPICLPCTVPSSRAMKMVNSTCAQHESALLGLSETQAHFLSKTRGRKGMKRMQTHIQLGTEKASCCHPY</sequence>
<dbReference type="PANTHER" id="PTHR46393">
    <property type="entry name" value="SUSHI DOMAIN-CONTAINING PROTEIN"/>
    <property type="match status" value="1"/>
</dbReference>
<dbReference type="InterPro" id="IPR035976">
    <property type="entry name" value="Sushi/SCR/CCP_sf"/>
</dbReference>
<feature type="domain" description="Peptidase S1" evidence="20">
    <location>
        <begin position="547"/>
        <end position="673"/>
    </location>
</feature>
<keyword evidence="9 18" id="KW-0732">Signal</keyword>
<comment type="caution">
    <text evidence="22">The sequence shown here is derived from an EMBL/GenBank/DDBJ whole genome shotgun (WGS) entry which is preliminary data.</text>
</comment>
<dbReference type="PROSITE" id="PS50234">
    <property type="entry name" value="VWFA"/>
    <property type="match status" value="1"/>
</dbReference>
<evidence type="ECO:0000259" key="19">
    <source>
        <dbReference type="PROSITE" id="PS50234"/>
    </source>
</evidence>
<evidence type="ECO:0000256" key="18">
    <source>
        <dbReference type="SAM" id="SignalP"/>
    </source>
</evidence>
<dbReference type="PANTHER" id="PTHR46393:SF8">
    <property type="entry name" value="COMPLEMENT C2"/>
    <property type="match status" value="1"/>
</dbReference>
<comment type="subcellular location">
    <subcellularLocation>
        <location evidence="3">Cell surface</location>
    </subcellularLocation>
    <subcellularLocation>
        <location evidence="4">Secreted</location>
    </subcellularLocation>
</comment>
<evidence type="ECO:0000313" key="22">
    <source>
        <dbReference type="EMBL" id="KAL2096605.1"/>
    </source>
</evidence>
<evidence type="ECO:0000256" key="1">
    <source>
        <dbReference type="ARBA" id="ARBA00001936"/>
    </source>
</evidence>
<accession>A0ABD1KBZ6</accession>
<evidence type="ECO:0000256" key="11">
    <source>
        <dbReference type="ARBA" id="ARBA00022801"/>
    </source>
</evidence>
<dbReference type="PROSITE" id="PS00134">
    <property type="entry name" value="TRYPSIN_HIS"/>
    <property type="match status" value="1"/>
</dbReference>
<dbReference type="GO" id="GO:0008236">
    <property type="term" value="F:serine-type peptidase activity"/>
    <property type="evidence" value="ECO:0007669"/>
    <property type="project" value="UniProtKB-KW"/>
</dbReference>
<protein>
    <recommendedName>
        <fullName evidence="16">C3/C5 convertase</fullName>
    </recommendedName>
</protein>
<evidence type="ECO:0000259" key="20">
    <source>
        <dbReference type="PROSITE" id="PS50240"/>
    </source>
</evidence>
<dbReference type="SUPFAM" id="SSF50494">
    <property type="entry name" value="Trypsin-like serine proteases"/>
    <property type="match status" value="1"/>
</dbReference>
<dbReference type="GO" id="GO:0006508">
    <property type="term" value="P:proteolysis"/>
    <property type="evidence" value="ECO:0007669"/>
    <property type="project" value="UniProtKB-KW"/>
</dbReference>
<keyword evidence="7 17" id="KW-0768">Sushi</keyword>
<evidence type="ECO:0000256" key="13">
    <source>
        <dbReference type="ARBA" id="ARBA00022859"/>
    </source>
</evidence>
<evidence type="ECO:0000256" key="17">
    <source>
        <dbReference type="PROSITE-ProRule" id="PRU00302"/>
    </source>
</evidence>
<comment type="cofactor">
    <cofactor evidence="2">
        <name>Mg(2+)</name>
        <dbReference type="ChEBI" id="CHEBI:18420"/>
    </cofactor>
</comment>
<dbReference type="PROSITE" id="PS50240">
    <property type="entry name" value="TRYPSIN_DOM"/>
    <property type="match status" value="1"/>
</dbReference>
<dbReference type="Pfam" id="PF00092">
    <property type="entry name" value="VWA"/>
    <property type="match status" value="1"/>
</dbReference>
<proteinExistence type="predicted"/>
<evidence type="ECO:0000256" key="15">
    <source>
        <dbReference type="ARBA" id="ARBA00023180"/>
    </source>
</evidence>
<dbReference type="GO" id="GO:0009986">
    <property type="term" value="C:cell surface"/>
    <property type="evidence" value="ECO:0007669"/>
    <property type="project" value="UniProtKB-SubCell"/>
</dbReference>
<dbReference type="Gene3D" id="3.40.50.410">
    <property type="entry name" value="von Willebrand factor, type A domain"/>
    <property type="match status" value="1"/>
</dbReference>
<dbReference type="InterPro" id="IPR036465">
    <property type="entry name" value="vWFA_dom_sf"/>
</dbReference>